<feature type="compositionally biased region" description="Low complexity" evidence="1">
    <location>
        <begin position="54"/>
        <end position="66"/>
    </location>
</feature>
<reference evidence="2" key="2">
    <citation type="submission" date="2023-04" db="EMBL/GenBank/DDBJ databases">
        <authorList>
            <person name="Bruccoleri R.E."/>
            <person name="Oakeley E.J."/>
            <person name="Faust A.-M."/>
            <person name="Dessus-Babus S."/>
            <person name="Altorfer M."/>
            <person name="Burckhardt D."/>
            <person name="Oertli M."/>
            <person name="Naumann U."/>
            <person name="Petersen F."/>
            <person name="Wong J."/>
        </authorList>
    </citation>
    <scope>NUCLEOTIDE SEQUENCE</scope>
    <source>
        <strain evidence="2">GSM-AAB239-AS_SAM_17_03QT</strain>
        <tissue evidence="2">Leaf</tissue>
    </source>
</reference>
<keyword evidence="3" id="KW-1185">Reference proteome</keyword>
<proteinExistence type="predicted"/>
<organism evidence="2 3">
    <name type="scientific">Iris pallida</name>
    <name type="common">Sweet iris</name>
    <dbReference type="NCBI Taxonomy" id="29817"/>
    <lineage>
        <taxon>Eukaryota</taxon>
        <taxon>Viridiplantae</taxon>
        <taxon>Streptophyta</taxon>
        <taxon>Embryophyta</taxon>
        <taxon>Tracheophyta</taxon>
        <taxon>Spermatophyta</taxon>
        <taxon>Magnoliopsida</taxon>
        <taxon>Liliopsida</taxon>
        <taxon>Asparagales</taxon>
        <taxon>Iridaceae</taxon>
        <taxon>Iridoideae</taxon>
        <taxon>Irideae</taxon>
        <taxon>Iris</taxon>
    </lineage>
</organism>
<dbReference type="EMBL" id="JANAVB010022397">
    <property type="protein sequence ID" value="KAJ6824260.1"/>
    <property type="molecule type" value="Genomic_DNA"/>
</dbReference>
<feature type="region of interest" description="Disordered" evidence="1">
    <location>
        <begin position="33"/>
        <end position="66"/>
    </location>
</feature>
<feature type="compositionally biased region" description="Low complexity" evidence="1">
    <location>
        <begin position="34"/>
        <end position="46"/>
    </location>
</feature>
<evidence type="ECO:0000313" key="3">
    <source>
        <dbReference type="Proteomes" id="UP001140949"/>
    </source>
</evidence>
<accession>A0AAX6G6H8</accession>
<evidence type="ECO:0008006" key="4">
    <source>
        <dbReference type="Google" id="ProtNLM"/>
    </source>
</evidence>
<name>A0AAX6G6H8_IRIPA</name>
<gene>
    <name evidence="2" type="ORF">M6B38_103095</name>
</gene>
<reference evidence="2" key="1">
    <citation type="journal article" date="2023" name="GigaByte">
        <title>Genome assembly of the bearded iris, Iris pallida Lam.</title>
        <authorList>
            <person name="Bruccoleri R.E."/>
            <person name="Oakeley E.J."/>
            <person name="Faust A.M.E."/>
            <person name="Altorfer M."/>
            <person name="Dessus-Babus S."/>
            <person name="Burckhardt D."/>
            <person name="Oertli M."/>
            <person name="Naumann U."/>
            <person name="Petersen F."/>
            <person name="Wong J."/>
        </authorList>
    </citation>
    <scope>NUCLEOTIDE SEQUENCE</scope>
    <source>
        <strain evidence="2">GSM-AAB239-AS_SAM_17_03QT</strain>
    </source>
</reference>
<dbReference type="Proteomes" id="UP001140949">
    <property type="component" value="Unassembled WGS sequence"/>
</dbReference>
<sequence>MTTNRLTLLTVTGIFTLRRRSVITRWTMCCSFPTSSSARRSSITTEESLHGSDRISSTTSSRRARDSFSALDSGTTISLVLESFVKSLVYLQDIILPYGPEPGILAEQNEDMT</sequence>
<protein>
    <recommendedName>
        <fullName evidence="4">Secreted protein</fullName>
    </recommendedName>
</protein>
<comment type="caution">
    <text evidence="2">The sequence shown here is derived from an EMBL/GenBank/DDBJ whole genome shotgun (WGS) entry which is preliminary data.</text>
</comment>
<evidence type="ECO:0000256" key="1">
    <source>
        <dbReference type="SAM" id="MobiDB-lite"/>
    </source>
</evidence>
<evidence type="ECO:0000313" key="2">
    <source>
        <dbReference type="EMBL" id="KAJ6824260.1"/>
    </source>
</evidence>
<dbReference type="AlphaFoldDB" id="A0AAX6G6H8"/>